<evidence type="ECO:0008006" key="3">
    <source>
        <dbReference type="Google" id="ProtNLM"/>
    </source>
</evidence>
<dbReference type="AlphaFoldDB" id="A0A1F6C4J9"/>
<protein>
    <recommendedName>
        <fullName evidence="3">Tail assembly chaperone</fullName>
    </recommendedName>
</protein>
<name>A0A1F6C4J9_HANXR</name>
<evidence type="ECO:0000313" key="1">
    <source>
        <dbReference type="EMBL" id="OGG44115.1"/>
    </source>
</evidence>
<sequence length="133" mass="14391">MSIRDLILGEDDLHFEEVPVPEWPKVGGKVRIRTLSGTERDAFEQACVEKRGKNHDTNLRNIRAKLCSLLIVDPATGQRVFSDADADALGRKSAKALDRVFDAGRKLNGIGEKDVEELAGNCETGPSAGSTSA</sequence>
<gene>
    <name evidence="1" type="ORF">A3F84_27785</name>
</gene>
<evidence type="ECO:0000313" key="2">
    <source>
        <dbReference type="Proteomes" id="UP000178606"/>
    </source>
</evidence>
<dbReference type="EMBL" id="MFKF01000416">
    <property type="protein sequence ID" value="OGG44115.1"/>
    <property type="molecule type" value="Genomic_DNA"/>
</dbReference>
<dbReference type="InterPro" id="IPR038556">
    <property type="entry name" value="TAC_Gp13-like_sf"/>
</dbReference>
<dbReference type="Proteomes" id="UP000178606">
    <property type="component" value="Unassembled WGS sequence"/>
</dbReference>
<reference evidence="1 2" key="1">
    <citation type="journal article" date="2016" name="Nat. Commun.">
        <title>Thousands of microbial genomes shed light on interconnected biogeochemical processes in an aquifer system.</title>
        <authorList>
            <person name="Anantharaman K."/>
            <person name="Brown C.T."/>
            <person name="Hug L.A."/>
            <person name="Sharon I."/>
            <person name="Castelle C.J."/>
            <person name="Probst A.J."/>
            <person name="Thomas B.C."/>
            <person name="Singh A."/>
            <person name="Wilkins M.J."/>
            <person name="Karaoz U."/>
            <person name="Brodie E.L."/>
            <person name="Williams K.H."/>
            <person name="Hubbard S.S."/>
            <person name="Banfield J.F."/>
        </authorList>
    </citation>
    <scope>NUCLEOTIDE SEQUENCE [LARGE SCALE GENOMIC DNA]</scope>
    <source>
        <strain evidence="2">RIFCSPLOWO2_12_FULL_64_10</strain>
    </source>
</reference>
<organism evidence="1 2">
    <name type="scientific">Handelsmanbacteria sp. (strain RIFCSPLOWO2_12_FULL_64_10)</name>
    <dbReference type="NCBI Taxonomy" id="1817868"/>
    <lineage>
        <taxon>Bacteria</taxon>
        <taxon>Candidatus Handelsmaniibacteriota</taxon>
    </lineage>
</organism>
<proteinExistence type="predicted"/>
<accession>A0A1F6C4J9</accession>
<dbReference type="Gene3D" id="3.30.2220.20">
    <property type="entry name" value="Phage tail assembly chaperone gp13-like"/>
    <property type="match status" value="1"/>
</dbReference>
<comment type="caution">
    <text evidence="1">The sequence shown here is derived from an EMBL/GenBank/DDBJ whole genome shotgun (WGS) entry which is preliminary data.</text>
</comment>